<proteinExistence type="predicted"/>
<reference evidence="1 2" key="1">
    <citation type="journal article" date="2013" name="PLoS ONE">
        <title>Genomic and secretomic analyses reveal unique features of the lignocellulolytic enzyme system of Penicillium decumbens.</title>
        <authorList>
            <person name="Liu G."/>
            <person name="Zhang L."/>
            <person name="Wei X."/>
            <person name="Zou G."/>
            <person name="Qin Y."/>
            <person name="Ma L."/>
            <person name="Li J."/>
            <person name="Zheng H."/>
            <person name="Wang S."/>
            <person name="Wang C."/>
            <person name="Xun L."/>
            <person name="Zhao G.-P."/>
            <person name="Zhou Z."/>
            <person name="Qu Y."/>
        </authorList>
    </citation>
    <scope>NUCLEOTIDE SEQUENCE [LARGE SCALE GENOMIC DNA]</scope>
    <source>
        <strain evidence="2">114-2 / CGMCC 5302</strain>
    </source>
</reference>
<dbReference type="EMBL" id="KB644411">
    <property type="protein sequence ID" value="EPS29120.1"/>
    <property type="molecule type" value="Genomic_DNA"/>
</dbReference>
<dbReference type="Proteomes" id="UP000019376">
    <property type="component" value="Unassembled WGS sequence"/>
</dbReference>
<protein>
    <submittedName>
        <fullName evidence="1">Uncharacterized protein</fullName>
    </submittedName>
</protein>
<keyword evidence="2" id="KW-1185">Reference proteome</keyword>
<organism evidence="1 2">
    <name type="scientific">Penicillium oxalicum (strain 114-2 / CGMCC 5302)</name>
    <name type="common">Penicillium decumbens</name>
    <dbReference type="NCBI Taxonomy" id="933388"/>
    <lineage>
        <taxon>Eukaryota</taxon>
        <taxon>Fungi</taxon>
        <taxon>Dikarya</taxon>
        <taxon>Ascomycota</taxon>
        <taxon>Pezizomycotina</taxon>
        <taxon>Eurotiomycetes</taxon>
        <taxon>Eurotiomycetidae</taxon>
        <taxon>Eurotiales</taxon>
        <taxon>Aspergillaceae</taxon>
        <taxon>Penicillium</taxon>
    </lineage>
</organism>
<evidence type="ECO:0000313" key="1">
    <source>
        <dbReference type="EMBL" id="EPS29120.1"/>
    </source>
</evidence>
<gene>
    <name evidence="1" type="ORF">PDE_04069</name>
</gene>
<sequence length="129" mass="14036">MMTSLRRRKGSGSVGFQVLQVVSALIRIPAQAPVPRRLEVILAPQDAAHRPQRVWPRLGPVRAPNLQVARALVFPMPLDPLTAPILATGRALTRVPVLALAPALAPIRNQIQVPSDKVLRFHHEPGPSP</sequence>
<name>S7ZEM7_PENO1</name>
<evidence type="ECO:0000313" key="2">
    <source>
        <dbReference type="Proteomes" id="UP000019376"/>
    </source>
</evidence>
<dbReference type="AlphaFoldDB" id="S7ZEM7"/>
<accession>S7ZEM7</accession>
<dbReference type="HOGENOM" id="CLU_1949547_0_0_1"/>